<dbReference type="PANTHER" id="PTHR44653:SF2">
    <property type="entry name" value="DNAJ HOMOLOG SUBFAMILY C MEMBER 1"/>
    <property type="match status" value="1"/>
</dbReference>
<dbReference type="SUPFAM" id="SSF46565">
    <property type="entry name" value="Chaperone J-domain"/>
    <property type="match status" value="1"/>
</dbReference>
<feature type="compositionally biased region" description="Basic residues" evidence="6">
    <location>
        <begin position="296"/>
        <end position="306"/>
    </location>
</feature>
<dbReference type="Proteomes" id="UP000799118">
    <property type="component" value="Unassembled WGS sequence"/>
</dbReference>
<evidence type="ECO:0000313" key="11">
    <source>
        <dbReference type="Proteomes" id="UP000799118"/>
    </source>
</evidence>
<dbReference type="Pfam" id="PF00226">
    <property type="entry name" value="DnaJ"/>
    <property type="match status" value="1"/>
</dbReference>
<dbReference type="CDD" id="cd06257">
    <property type="entry name" value="DnaJ"/>
    <property type="match status" value="1"/>
</dbReference>
<evidence type="ECO:0000256" key="8">
    <source>
        <dbReference type="SAM" id="SignalP"/>
    </source>
</evidence>
<dbReference type="PROSITE" id="PS50076">
    <property type="entry name" value="DNAJ_2"/>
    <property type="match status" value="1"/>
</dbReference>
<dbReference type="InterPro" id="IPR052606">
    <property type="entry name" value="DnaJ_domain_protein"/>
</dbReference>
<evidence type="ECO:0000256" key="2">
    <source>
        <dbReference type="ARBA" id="ARBA00022729"/>
    </source>
</evidence>
<evidence type="ECO:0000256" key="6">
    <source>
        <dbReference type="SAM" id="MobiDB-lite"/>
    </source>
</evidence>
<dbReference type="OrthoDB" id="413400at2759"/>
<evidence type="ECO:0000256" key="3">
    <source>
        <dbReference type="ARBA" id="ARBA00022989"/>
    </source>
</evidence>
<evidence type="ECO:0000256" key="4">
    <source>
        <dbReference type="ARBA" id="ARBA00023136"/>
    </source>
</evidence>
<feature type="region of interest" description="Disordered" evidence="6">
    <location>
        <begin position="245"/>
        <end position="306"/>
    </location>
</feature>
<dbReference type="AlphaFoldDB" id="A0A6A4GUX7"/>
<feature type="chain" id="PRO_5025481941" evidence="8">
    <location>
        <begin position="17"/>
        <end position="306"/>
    </location>
</feature>
<feature type="domain" description="J" evidence="9">
    <location>
        <begin position="37"/>
        <end position="102"/>
    </location>
</feature>
<feature type="compositionally biased region" description="Polar residues" evidence="6">
    <location>
        <begin position="265"/>
        <end position="289"/>
    </location>
</feature>
<comment type="subcellular location">
    <subcellularLocation>
        <location evidence="5">Endomembrane system</location>
        <topology evidence="5">Single-pass membrane protein</topology>
    </subcellularLocation>
</comment>
<dbReference type="SMART" id="SM00271">
    <property type="entry name" value="DnaJ"/>
    <property type="match status" value="1"/>
</dbReference>
<gene>
    <name evidence="10" type="ORF">BT96DRAFT_967954</name>
</gene>
<evidence type="ECO:0000259" key="9">
    <source>
        <dbReference type="PROSITE" id="PS50076"/>
    </source>
</evidence>
<dbReference type="PRINTS" id="PR00625">
    <property type="entry name" value="JDOMAIN"/>
</dbReference>
<protein>
    <submittedName>
        <fullName evidence="10">DnaJ-domain-containing protein</fullName>
    </submittedName>
</protein>
<keyword evidence="2 8" id="KW-0732">Signal</keyword>
<keyword evidence="11" id="KW-1185">Reference proteome</keyword>
<dbReference type="Gene3D" id="1.10.287.110">
    <property type="entry name" value="DnaJ domain"/>
    <property type="match status" value="1"/>
</dbReference>
<organism evidence="10 11">
    <name type="scientific">Gymnopus androsaceus JB14</name>
    <dbReference type="NCBI Taxonomy" id="1447944"/>
    <lineage>
        <taxon>Eukaryota</taxon>
        <taxon>Fungi</taxon>
        <taxon>Dikarya</taxon>
        <taxon>Basidiomycota</taxon>
        <taxon>Agaricomycotina</taxon>
        <taxon>Agaricomycetes</taxon>
        <taxon>Agaricomycetidae</taxon>
        <taxon>Agaricales</taxon>
        <taxon>Marasmiineae</taxon>
        <taxon>Omphalotaceae</taxon>
        <taxon>Gymnopus</taxon>
    </lineage>
</organism>
<feature type="transmembrane region" description="Helical" evidence="7">
    <location>
        <begin position="122"/>
        <end position="141"/>
    </location>
</feature>
<name>A0A6A4GUX7_9AGAR</name>
<keyword evidence="3 7" id="KW-1133">Transmembrane helix</keyword>
<dbReference type="InterPro" id="IPR036869">
    <property type="entry name" value="J_dom_sf"/>
</dbReference>
<keyword evidence="4 7" id="KW-0472">Membrane</keyword>
<sequence length="306" mass="34386">MRSPFFLVFILFLVTAEDHEIFDLVSAIEASEGKGTTFYSWLDVPSTATTSEIAKAYRKLSMQLHPDKNPGNAKIADRFARLGVVSTILRNTEARKRYDFFYKNGVPKWRGTGYYYSRFRPGLGSVFVFLTIVSSGLQYFIQRFNYQRDLKRIEHVVREARLAAWGGKMVPVDGQRKVKVYLGGRQRYDDEGNTVGGKAIDMVVSGDAVYILEPGGDMHPVDSVYRTWFIVLVVSAYHSLLDKTKGKSAEVQSDEKEFEADDGYDSSTTGSEQPGSGTVTPREGTNGNRKPTMKAGGKRRKALRKR</sequence>
<dbReference type="PANTHER" id="PTHR44653">
    <property type="entry name" value="DNAJ HOMOLOG SUBFAMILY C MEMBER 1"/>
    <property type="match status" value="1"/>
</dbReference>
<proteinExistence type="predicted"/>
<evidence type="ECO:0000256" key="5">
    <source>
        <dbReference type="ARBA" id="ARBA00037847"/>
    </source>
</evidence>
<accession>A0A6A4GUX7</accession>
<reference evidence="10" key="1">
    <citation type="journal article" date="2019" name="Environ. Microbiol.">
        <title>Fungal ecological strategies reflected in gene transcription - a case study of two litter decomposers.</title>
        <authorList>
            <person name="Barbi F."/>
            <person name="Kohler A."/>
            <person name="Barry K."/>
            <person name="Baskaran P."/>
            <person name="Daum C."/>
            <person name="Fauchery L."/>
            <person name="Ihrmark K."/>
            <person name="Kuo A."/>
            <person name="LaButti K."/>
            <person name="Lipzen A."/>
            <person name="Morin E."/>
            <person name="Grigoriev I.V."/>
            <person name="Henrissat B."/>
            <person name="Lindahl B."/>
            <person name="Martin F."/>
        </authorList>
    </citation>
    <scope>NUCLEOTIDE SEQUENCE</scope>
    <source>
        <strain evidence="10">JB14</strain>
    </source>
</reference>
<feature type="signal peptide" evidence="8">
    <location>
        <begin position="1"/>
        <end position="16"/>
    </location>
</feature>
<evidence type="ECO:0000256" key="1">
    <source>
        <dbReference type="ARBA" id="ARBA00022692"/>
    </source>
</evidence>
<dbReference type="InterPro" id="IPR001623">
    <property type="entry name" value="DnaJ_domain"/>
</dbReference>
<dbReference type="EMBL" id="ML769688">
    <property type="protein sequence ID" value="KAE9389639.1"/>
    <property type="molecule type" value="Genomic_DNA"/>
</dbReference>
<dbReference type="GO" id="GO:0012505">
    <property type="term" value="C:endomembrane system"/>
    <property type="evidence" value="ECO:0007669"/>
    <property type="project" value="UniProtKB-SubCell"/>
</dbReference>
<evidence type="ECO:0000256" key="7">
    <source>
        <dbReference type="SAM" id="Phobius"/>
    </source>
</evidence>
<evidence type="ECO:0000313" key="10">
    <source>
        <dbReference type="EMBL" id="KAE9389639.1"/>
    </source>
</evidence>
<keyword evidence="1 7" id="KW-0812">Transmembrane</keyword>